<gene>
    <name evidence="1" type="ORF">FIBSPDRAFT_928123</name>
</gene>
<accession>A0A166QWF6</accession>
<dbReference type="EMBL" id="KV417508">
    <property type="protein sequence ID" value="KZP27633.1"/>
    <property type="molecule type" value="Genomic_DNA"/>
</dbReference>
<evidence type="ECO:0000313" key="1">
    <source>
        <dbReference type="EMBL" id="KZP27633.1"/>
    </source>
</evidence>
<sequence length="188" mass="21203">MQQIYEDRRKRIALLSTSLEDIAAVRNGLTFQLEELDVQARVVLIERDTLQNAMLSPASLSLNGRLFEDASNHRFPSLQHLILFRNQNELRLGRLCGGFPNIKRLTYQAPVVGASSHWDRYGDIEADVEVAPGPANSREVVGCPIRKLLLPDEWIQGDASDMAELRKVVAFEDPRGDWPMPFEFSSGL</sequence>
<dbReference type="Proteomes" id="UP000076532">
    <property type="component" value="Unassembled WGS sequence"/>
</dbReference>
<evidence type="ECO:0000313" key="2">
    <source>
        <dbReference type="Proteomes" id="UP000076532"/>
    </source>
</evidence>
<dbReference type="AlphaFoldDB" id="A0A166QWF6"/>
<protein>
    <submittedName>
        <fullName evidence="1">Uncharacterized protein</fullName>
    </submittedName>
</protein>
<reference evidence="1 2" key="1">
    <citation type="journal article" date="2016" name="Mol. Biol. Evol.">
        <title>Comparative Genomics of Early-Diverging Mushroom-Forming Fungi Provides Insights into the Origins of Lignocellulose Decay Capabilities.</title>
        <authorList>
            <person name="Nagy L.G."/>
            <person name="Riley R."/>
            <person name="Tritt A."/>
            <person name="Adam C."/>
            <person name="Daum C."/>
            <person name="Floudas D."/>
            <person name="Sun H."/>
            <person name="Yadav J.S."/>
            <person name="Pangilinan J."/>
            <person name="Larsson K.H."/>
            <person name="Matsuura K."/>
            <person name="Barry K."/>
            <person name="Labutti K."/>
            <person name="Kuo R."/>
            <person name="Ohm R.A."/>
            <person name="Bhattacharya S.S."/>
            <person name="Shirouzu T."/>
            <person name="Yoshinaga Y."/>
            <person name="Martin F.M."/>
            <person name="Grigoriev I.V."/>
            <person name="Hibbett D.S."/>
        </authorList>
    </citation>
    <scope>NUCLEOTIDE SEQUENCE [LARGE SCALE GENOMIC DNA]</scope>
    <source>
        <strain evidence="1 2">CBS 109695</strain>
    </source>
</reference>
<organism evidence="1 2">
    <name type="scientific">Athelia psychrophila</name>
    <dbReference type="NCBI Taxonomy" id="1759441"/>
    <lineage>
        <taxon>Eukaryota</taxon>
        <taxon>Fungi</taxon>
        <taxon>Dikarya</taxon>
        <taxon>Basidiomycota</taxon>
        <taxon>Agaricomycotina</taxon>
        <taxon>Agaricomycetes</taxon>
        <taxon>Agaricomycetidae</taxon>
        <taxon>Atheliales</taxon>
        <taxon>Atheliaceae</taxon>
        <taxon>Athelia</taxon>
    </lineage>
</organism>
<name>A0A166QWF6_9AGAM</name>
<proteinExistence type="predicted"/>
<keyword evidence="2" id="KW-1185">Reference proteome</keyword>